<dbReference type="Proteomes" id="UP000238523">
    <property type="component" value="Chromosome"/>
</dbReference>
<reference evidence="1 2" key="1">
    <citation type="submission" date="2017-11" db="EMBL/GenBank/DDBJ databases">
        <title>Complete genome of Rhizobium leguminosarum Norway, an ineffective micro-symbiont.</title>
        <authorList>
            <person name="Hoffrichter A."/>
            <person name="Liang J."/>
            <person name="Brachmann A."/>
            <person name="Marin M."/>
        </authorList>
    </citation>
    <scope>NUCLEOTIDE SEQUENCE [LARGE SCALE GENOMIC DNA]</scope>
    <source>
        <strain evidence="1 2">Norway</strain>
    </source>
</reference>
<gene>
    <name evidence="1" type="ORF">CUJ84_Chr000584</name>
</gene>
<proteinExistence type="predicted"/>
<name>A0A2K9YYP9_RHILE</name>
<accession>A0A2K9YYP9</accession>
<evidence type="ECO:0000313" key="2">
    <source>
        <dbReference type="Proteomes" id="UP000238523"/>
    </source>
</evidence>
<protein>
    <submittedName>
        <fullName evidence="1">Uncharacterized protein</fullName>
    </submittedName>
</protein>
<sequence>MMELFSRWTEAVYALTMLIPKTMLRATSERAGRVSTFASGVRMTGVAGVRATDRRGEIHGGRPRGKS</sequence>
<organism evidence="1 2">
    <name type="scientific">Rhizobium leguminosarum</name>
    <dbReference type="NCBI Taxonomy" id="384"/>
    <lineage>
        <taxon>Bacteria</taxon>
        <taxon>Pseudomonadati</taxon>
        <taxon>Pseudomonadota</taxon>
        <taxon>Alphaproteobacteria</taxon>
        <taxon>Hyphomicrobiales</taxon>
        <taxon>Rhizobiaceae</taxon>
        <taxon>Rhizobium/Agrobacterium group</taxon>
        <taxon>Rhizobium</taxon>
    </lineage>
</organism>
<evidence type="ECO:0000313" key="1">
    <source>
        <dbReference type="EMBL" id="AUW40991.1"/>
    </source>
</evidence>
<dbReference type="EMBL" id="CP025012">
    <property type="protein sequence ID" value="AUW40991.1"/>
    <property type="molecule type" value="Genomic_DNA"/>
</dbReference>
<dbReference type="AlphaFoldDB" id="A0A2K9YYP9"/>